<evidence type="ECO:0000313" key="3">
    <source>
        <dbReference type="Proteomes" id="UP000489190"/>
    </source>
</evidence>
<organism evidence="2 3">
    <name type="scientific">Pseudomonas helleri</name>
    <dbReference type="NCBI Taxonomy" id="1608996"/>
    <lineage>
        <taxon>Bacteria</taxon>
        <taxon>Pseudomonadati</taxon>
        <taxon>Pseudomonadota</taxon>
        <taxon>Gammaproteobacteria</taxon>
        <taxon>Pseudomonadales</taxon>
        <taxon>Pseudomonadaceae</taxon>
        <taxon>Pseudomonas</taxon>
    </lineage>
</organism>
<dbReference type="EMBL" id="WIWI01000082">
    <property type="protein sequence ID" value="MQT92003.1"/>
    <property type="molecule type" value="Genomic_DNA"/>
</dbReference>
<feature type="signal peptide" evidence="1">
    <location>
        <begin position="1"/>
        <end position="22"/>
    </location>
</feature>
<evidence type="ECO:0000256" key="1">
    <source>
        <dbReference type="SAM" id="SignalP"/>
    </source>
</evidence>
<feature type="chain" id="PRO_5030878365" description="DUF1161 domain-containing protein" evidence="1">
    <location>
        <begin position="23"/>
        <end position="122"/>
    </location>
</feature>
<keyword evidence="1" id="KW-0732">Signal</keyword>
<sequence>MKQLLTALLLTSAVINVPSTLAQEAAQAESTFKLTQIAHICRKAIDAELYQSQLDVGDRQGAIALIQENGCSAVRAGEIITVTPYDPNEPDNMLGTDRPVYKVVAPVGDRMVDGFIPKAALR</sequence>
<accession>A0A7X1XI58</accession>
<dbReference type="AlphaFoldDB" id="A0A7X1XI58"/>
<proteinExistence type="predicted"/>
<dbReference type="RefSeq" id="WP_047299328.1">
    <property type="nucleotide sequence ID" value="NZ_WIWI01000082.1"/>
</dbReference>
<protein>
    <recommendedName>
        <fullName evidence="4">DUF1161 domain-containing protein</fullName>
    </recommendedName>
</protein>
<dbReference type="Proteomes" id="UP000489190">
    <property type="component" value="Unassembled WGS sequence"/>
</dbReference>
<name>A0A7X1XI58_9PSED</name>
<gene>
    <name evidence="2" type="ORF">GHO39_23130</name>
</gene>
<evidence type="ECO:0000313" key="2">
    <source>
        <dbReference type="EMBL" id="MQT92003.1"/>
    </source>
</evidence>
<comment type="caution">
    <text evidence="2">The sequence shown here is derived from an EMBL/GenBank/DDBJ whole genome shotgun (WGS) entry which is preliminary data.</text>
</comment>
<reference evidence="2 3" key="1">
    <citation type="submission" date="2019-10" db="EMBL/GenBank/DDBJ databases">
        <title>Evaluation of single-gene subtyping targets for Pseudomonas.</title>
        <authorList>
            <person name="Reichler S.J."/>
            <person name="Orsi R.H."/>
            <person name="Wiedmann M."/>
            <person name="Martin N.H."/>
            <person name="Murphy S.I."/>
        </authorList>
    </citation>
    <scope>NUCLEOTIDE SEQUENCE [LARGE SCALE GENOMIC DNA]</scope>
    <source>
        <strain evidence="2 3">FSL R10-3254</strain>
    </source>
</reference>
<evidence type="ECO:0008006" key="4">
    <source>
        <dbReference type="Google" id="ProtNLM"/>
    </source>
</evidence>